<dbReference type="GO" id="GO:0016874">
    <property type="term" value="F:ligase activity"/>
    <property type="evidence" value="ECO:0007669"/>
    <property type="project" value="UniProtKB-KW"/>
</dbReference>
<evidence type="ECO:0000256" key="3">
    <source>
        <dbReference type="ARBA" id="ARBA00022840"/>
    </source>
</evidence>
<dbReference type="AlphaFoldDB" id="A0ABD3NK52"/>
<evidence type="ECO:0000313" key="7">
    <source>
        <dbReference type="EMBL" id="KAL3774936.1"/>
    </source>
</evidence>
<evidence type="ECO:0000256" key="5">
    <source>
        <dbReference type="SAM" id="SignalP"/>
    </source>
</evidence>
<dbReference type="Gene3D" id="3.30.470.20">
    <property type="entry name" value="ATP-grasp fold, B domain"/>
    <property type="match status" value="1"/>
</dbReference>
<dbReference type="Proteomes" id="UP001530315">
    <property type="component" value="Unassembled WGS sequence"/>
</dbReference>
<feature type="signal peptide" evidence="5">
    <location>
        <begin position="1"/>
        <end position="26"/>
    </location>
</feature>
<dbReference type="SUPFAM" id="SSF56059">
    <property type="entry name" value="Glutathione synthetase ATP-binding domain-like"/>
    <property type="match status" value="1"/>
</dbReference>
<dbReference type="InterPro" id="IPR011761">
    <property type="entry name" value="ATP-grasp"/>
</dbReference>
<feature type="domain" description="ATP-grasp" evidence="6">
    <location>
        <begin position="268"/>
        <end position="487"/>
    </location>
</feature>
<keyword evidence="8" id="KW-1185">Reference proteome</keyword>
<evidence type="ECO:0000256" key="4">
    <source>
        <dbReference type="PROSITE-ProRule" id="PRU00409"/>
    </source>
</evidence>
<dbReference type="EMBL" id="JALLAZ020001440">
    <property type="protein sequence ID" value="KAL3774936.1"/>
    <property type="molecule type" value="Genomic_DNA"/>
</dbReference>
<keyword evidence="5" id="KW-0732">Signal</keyword>
<reference evidence="7 8" key="1">
    <citation type="submission" date="2024-10" db="EMBL/GenBank/DDBJ databases">
        <title>Updated reference genomes for cyclostephanoid diatoms.</title>
        <authorList>
            <person name="Roberts W.R."/>
            <person name="Alverson A.J."/>
        </authorList>
    </citation>
    <scope>NUCLEOTIDE SEQUENCE [LARGE SCALE GENOMIC DNA]</scope>
    <source>
        <strain evidence="7 8">AJA276-08</strain>
    </source>
</reference>
<evidence type="ECO:0000259" key="6">
    <source>
        <dbReference type="PROSITE" id="PS50975"/>
    </source>
</evidence>
<dbReference type="PROSITE" id="PS50975">
    <property type="entry name" value="ATP_GRASP"/>
    <property type="match status" value="1"/>
</dbReference>
<feature type="chain" id="PRO_5044744496" description="ATP-grasp domain-containing protein" evidence="5">
    <location>
        <begin position="27"/>
        <end position="601"/>
    </location>
</feature>
<dbReference type="PANTHER" id="PTHR43585">
    <property type="entry name" value="FUMIPYRROLE BIOSYNTHESIS PROTEIN C"/>
    <property type="match status" value="1"/>
</dbReference>
<keyword evidence="1" id="KW-0436">Ligase</keyword>
<comment type="caution">
    <text evidence="7">The sequence shown here is derived from an EMBL/GenBank/DDBJ whole genome shotgun (WGS) entry which is preliminary data.</text>
</comment>
<keyword evidence="3 4" id="KW-0067">ATP-binding</keyword>
<dbReference type="InterPro" id="IPR052032">
    <property type="entry name" value="ATP-dep_AA_Ligase"/>
</dbReference>
<accession>A0ABD3NK52</accession>
<dbReference type="Pfam" id="PF13535">
    <property type="entry name" value="ATP-grasp_4"/>
    <property type="match status" value="1"/>
</dbReference>
<name>A0ABD3NK52_9STRA</name>
<proteinExistence type="predicted"/>
<evidence type="ECO:0000313" key="8">
    <source>
        <dbReference type="Proteomes" id="UP001530315"/>
    </source>
</evidence>
<keyword evidence="2 4" id="KW-0547">Nucleotide-binding</keyword>
<evidence type="ECO:0000256" key="1">
    <source>
        <dbReference type="ARBA" id="ARBA00022598"/>
    </source>
</evidence>
<organism evidence="7 8">
    <name type="scientific">Stephanodiscus triporus</name>
    <dbReference type="NCBI Taxonomy" id="2934178"/>
    <lineage>
        <taxon>Eukaryota</taxon>
        <taxon>Sar</taxon>
        <taxon>Stramenopiles</taxon>
        <taxon>Ochrophyta</taxon>
        <taxon>Bacillariophyta</taxon>
        <taxon>Coscinodiscophyceae</taxon>
        <taxon>Thalassiosirophycidae</taxon>
        <taxon>Stephanodiscales</taxon>
        <taxon>Stephanodiscaceae</taxon>
        <taxon>Stephanodiscus</taxon>
    </lineage>
</organism>
<protein>
    <recommendedName>
        <fullName evidence="6">ATP-grasp domain-containing protein</fullName>
    </recommendedName>
</protein>
<gene>
    <name evidence="7" type="ORF">ACHAW5_001298</name>
</gene>
<evidence type="ECO:0000256" key="2">
    <source>
        <dbReference type="ARBA" id="ARBA00022741"/>
    </source>
</evidence>
<sequence length="601" mass="66996">MASVHSVLRWALIALMMLTSATTTYGSMFTFADGRTRPVRLFHGVRVGAGKGKACRTILPTAKTRTSTHSTAALYIRGGATEHDRDNRGDHAMQELRKEWSKVGPATPSISWPVPATDMALGHDSTYSTLGDVGNEINHEANPSDQPMKAIIIMDGFSPYHGQYLSHAARHIYGAAVIHVLSDFITRYLYQVQEQTDHLSSRLPDLERGSDVEDWFSLLPSSMEICGIYCESDSGLEDAERLGLALGLYPHCHDGMNPARRDKFLMNQVLSEEGGLDVVKQKSCRTLEQAEAFARELGLSEDDNRQNSSPLVVVKPLRGVASDDVHLCSNFSTLREAFTKILHSPVFGSPTAAKHEKVLVQEFATGIEYAVDVVCRDGERKVAALWRYDKRAVNGAPFVYFATELISADQEGLEKEVCDYVFKALEALGVRWGLSHVEVIAETSPVTGKTRVRLVEVNCRQHNTDFSPLTNACIGYNALDLYLSAHLDADNIIRHSQALHWDNIPALPSTHACAAIIHFVSHVEGSISRIRFDILEEIHDLPSVMDVHVYPQFMEVGNPIQKTIDIRTDTGWAHLMNNDEEEFRRDYARLVELMKDMFETS</sequence>
<dbReference type="GO" id="GO:0005524">
    <property type="term" value="F:ATP binding"/>
    <property type="evidence" value="ECO:0007669"/>
    <property type="project" value="UniProtKB-UniRule"/>
</dbReference>
<dbReference type="PANTHER" id="PTHR43585:SF2">
    <property type="entry name" value="ATP-GRASP ENZYME FSQD"/>
    <property type="match status" value="1"/>
</dbReference>